<keyword evidence="3 10" id="KW-0813">Transport</keyword>
<evidence type="ECO:0000256" key="7">
    <source>
        <dbReference type="ARBA" id="ARBA00022927"/>
    </source>
</evidence>
<evidence type="ECO:0000259" key="11">
    <source>
        <dbReference type="Pfam" id="PF05134"/>
    </source>
</evidence>
<gene>
    <name evidence="13" type="primary">gspL</name>
    <name evidence="13" type="ORF">G7Y85_16160</name>
</gene>
<feature type="domain" description="GspL periplasmic" evidence="12">
    <location>
        <begin position="249"/>
        <end position="397"/>
    </location>
</feature>
<feature type="domain" description="GspL cytoplasmic actin-ATPase-like" evidence="11">
    <location>
        <begin position="32"/>
        <end position="241"/>
    </location>
</feature>
<dbReference type="AlphaFoldDB" id="A0A6M2BWL9"/>
<evidence type="ECO:0000313" key="14">
    <source>
        <dbReference type="Proteomes" id="UP000472676"/>
    </source>
</evidence>
<dbReference type="Pfam" id="PF05134">
    <property type="entry name" value="T2SSL"/>
    <property type="match status" value="1"/>
</dbReference>
<keyword evidence="4" id="KW-1003">Cell membrane</keyword>
<dbReference type="Gene3D" id="3.30.1360.100">
    <property type="entry name" value="General secretion pathway protein M, EpsM"/>
    <property type="match status" value="1"/>
</dbReference>
<name>A0A6M2BWL9_9GAMM</name>
<dbReference type="InterPro" id="IPR007812">
    <property type="entry name" value="T2SS_protein-GspL"/>
</dbReference>
<protein>
    <recommendedName>
        <fullName evidence="10">Type II secretion system protein L</fullName>
        <shortName evidence="10">T2SS protein L</shortName>
    </recommendedName>
</protein>
<dbReference type="GO" id="GO:0015628">
    <property type="term" value="P:protein secretion by the type II secretion system"/>
    <property type="evidence" value="ECO:0007669"/>
    <property type="project" value="InterPro"/>
</dbReference>
<dbReference type="PIRSF" id="PIRSF015761">
    <property type="entry name" value="Protein_L"/>
    <property type="match status" value="1"/>
</dbReference>
<keyword evidence="6" id="KW-0812">Transmembrane</keyword>
<evidence type="ECO:0000256" key="9">
    <source>
        <dbReference type="ARBA" id="ARBA00023136"/>
    </source>
</evidence>
<proteinExistence type="inferred from homology"/>
<evidence type="ECO:0000256" key="3">
    <source>
        <dbReference type="ARBA" id="ARBA00022448"/>
    </source>
</evidence>
<evidence type="ECO:0000313" key="13">
    <source>
        <dbReference type="EMBL" id="NGY06307.1"/>
    </source>
</evidence>
<reference evidence="13 14" key="1">
    <citation type="journal article" date="2014" name="Int. J. Syst. Evol. Microbiol.">
        <title>Solimonas terrae sp. nov., isolated from soil.</title>
        <authorList>
            <person name="Kim S.J."/>
            <person name="Moon J.Y."/>
            <person name="Weon H.Y."/>
            <person name="Ahn J.H."/>
            <person name="Chen W.M."/>
            <person name="Kwon S.W."/>
        </authorList>
    </citation>
    <scope>NUCLEOTIDE SEQUENCE [LARGE SCALE GENOMIC DNA]</scope>
    <source>
        <strain evidence="13 14">KIS83-12</strain>
    </source>
</reference>
<dbReference type="SUPFAM" id="SSF53067">
    <property type="entry name" value="Actin-like ATPase domain"/>
    <property type="match status" value="1"/>
</dbReference>
<dbReference type="EMBL" id="JAAMOW010000008">
    <property type="protein sequence ID" value="NGY06307.1"/>
    <property type="molecule type" value="Genomic_DNA"/>
</dbReference>
<keyword evidence="14" id="KW-1185">Reference proteome</keyword>
<dbReference type="NCBIfam" id="TIGR01709">
    <property type="entry name" value="typeII_sec_gspL"/>
    <property type="match status" value="1"/>
</dbReference>
<sequence length="400" mass="43471">MRETLYIRLRSADPAEPVEYCIARADAIASFVVGHALLETLSTRIGPRRVIVLVPSADVRLATVQVPARQAAKVLQAAPFVLEEQLAEDVDTLHFALGARQADQRWPLAIVSQSRLQAWLALLDETGIHADAMIPDVLALQVPDATHCTALIDGDQVLVRSAQGAGFVCQFDDLPFCLELADPEKHKTLGIVVPRGAAVDLSRLGWPVEPRHGFNSALEALLQQLRIADTIDLLQGRYSPKRNRLRWFAPWRMAATLAGAAIGLSLLLHGIDAVRLQRAVTAQDAANVTRYQQIFPGETRIVDLSSQLDQQLKALQTTGGGQFMSLLDVLTQALAAVPGLQVKTLQFRDGVLFAGLTATNLELLDRLKNWFAEARGAQFSVDSANAGADGVQIRVRLSPA</sequence>
<dbReference type="Gene3D" id="3.30.420.380">
    <property type="match status" value="1"/>
</dbReference>
<dbReference type="InterPro" id="IPR024230">
    <property type="entry name" value="GspL_cyto_dom"/>
</dbReference>
<evidence type="ECO:0000256" key="2">
    <source>
        <dbReference type="ARBA" id="ARBA00005318"/>
    </source>
</evidence>
<dbReference type="Gene3D" id="3.30.420.370">
    <property type="match status" value="1"/>
</dbReference>
<dbReference type="CDD" id="cd24017">
    <property type="entry name" value="ASKHA_T2SSL_N"/>
    <property type="match status" value="1"/>
</dbReference>
<comment type="function">
    <text evidence="10">Inner membrane component of the type II secretion system required for the energy-dependent secretion of extracellular factors such as proteases and toxins from the periplasm.</text>
</comment>
<comment type="caution">
    <text evidence="13">The sequence shown here is derived from an EMBL/GenBank/DDBJ whole genome shotgun (WGS) entry which is preliminary data.</text>
</comment>
<keyword evidence="5" id="KW-0997">Cell inner membrane</keyword>
<evidence type="ECO:0000256" key="1">
    <source>
        <dbReference type="ARBA" id="ARBA00004377"/>
    </source>
</evidence>
<dbReference type="Pfam" id="PF12693">
    <property type="entry name" value="GspL_C"/>
    <property type="match status" value="1"/>
</dbReference>
<evidence type="ECO:0000256" key="4">
    <source>
        <dbReference type="ARBA" id="ARBA00022475"/>
    </source>
</evidence>
<dbReference type="InterPro" id="IPR025691">
    <property type="entry name" value="GspL_pp_dom"/>
</dbReference>
<organism evidence="13 14">
    <name type="scientific">Solimonas terrae</name>
    <dbReference type="NCBI Taxonomy" id="1396819"/>
    <lineage>
        <taxon>Bacteria</taxon>
        <taxon>Pseudomonadati</taxon>
        <taxon>Pseudomonadota</taxon>
        <taxon>Gammaproteobacteria</taxon>
        <taxon>Nevskiales</taxon>
        <taxon>Nevskiaceae</taxon>
        <taxon>Solimonas</taxon>
    </lineage>
</organism>
<dbReference type="InterPro" id="IPR043129">
    <property type="entry name" value="ATPase_NBD"/>
</dbReference>
<evidence type="ECO:0000256" key="10">
    <source>
        <dbReference type="PIRNR" id="PIRNR015761"/>
    </source>
</evidence>
<evidence type="ECO:0000256" key="8">
    <source>
        <dbReference type="ARBA" id="ARBA00022989"/>
    </source>
</evidence>
<keyword evidence="7 10" id="KW-0653">Protein transport</keyword>
<dbReference type="Proteomes" id="UP000472676">
    <property type="component" value="Unassembled WGS sequence"/>
</dbReference>
<dbReference type="RefSeq" id="WP_166259531.1">
    <property type="nucleotide sequence ID" value="NZ_JAAMOW010000008.1"/>
</dbReference>
<dbReference type="GO" id="GO:0009276">
    <property type="term" value="C:Gram-negative-bacterium-type cell wall"/>
    <property type="evidence" value="ECO:0007669"/>
    <property type="project" value="InterPro"/>
</dbReference>
<accession>A0A6M2BWL9</accession>
<keyword evidence="9" id="KW-0472">Membrane</keyword>
<comment type="subcellular location">
    <subcellularLocation>
        <location evidence="1">Cell inner membrane</location>
        <topology evidence="1">Single-pass membrane protein</topology>
    </subcellularLocation>
</comment>
<evidence type="ECO:0000256" key="6">
    <source>
        <dbReference type="ARBA" id="ARBA00022692"/>
    </source>
</evidence>
<dbReference type="GO" id="GO:0015627">
    <property type="term" value="C:type II protein secretion system complex"/>
    <property type="evidence" value="ECO:0007669"/>
    <property type="project" value="InterPro"/>
</dbReference>
<keyword evidence="8" id="KW-1133">Transmembrane helix</keyword>
<comment type="similarity">
    <text evidence="2 10">Belongs to the GSP L family.</text>
</comment>
<evidence type="ECO:0000259" key="12">
    <source>
        <dbReference type="Pfam" id="PF12693"/>
    </source>
</evidence>
<dbReference type="GO" id="GO:0005886">
    <property type="term" value="C:plasma membrane"/>
    <property type="evidence" value="ECO:0007669"/>
    <property type="project" value="UniProtKB-SubCell"/>
</dbReference>
<evidence type="ECO:0000256" key="5">
    <source>
        <dbReference type="ARBA" id="ARBA00022519"/>
    </source>
</evidence>